<evidence type="ECO:0000256" key="2">
    <source>
        <dbReference type="SAM" id="Phobius"/>
    </source>
</evidence>
<dbReference type="EMBL" id="HBIB01016217">
    <property type="protein sequence ID" value="CAE0248343.1"/>
    <property type="molecule type" value="Transcribed_RNA"/>
</dbReference>
<feature type="transmembrane region" description="Helical" evidence="2">
    <location>
        <begin position="51"/>
        <end position="71"/>
    </location>
</feature>
<name>A0A7S3D8F2_9EUKA</name>
<keyword evidence="2" id="KW-0472">Membrane</keyword>
<proteinExistence type="predicted"/>
<evidence type="ECO:0000256" key="1">
    <source>
        <dbReference type="SAM" id="MobiDB-lite"/>
    </source>
</evidence>
<protein>
    <submittedName>
        <fullName evidence="3">Uncharacterized protein</fullName>
    </submittedName>
</protein>
<organism evidence="3">
    <name type="scientific">Palpitomonas bilix</name>
    <dbReference type="NCBI Taxonomy" id="652834"/>
    <lineage>
        <taxon>Eukaryota</taxon>
        <taxon>Eukaryota incertae sedis</taxon>
    </lineage>
</organism>
<gene>
    <name evidence="3" type="ORF">PBIL07802_LOCUS10539</name>
</gene>
<feature type="region of interest" description="Disordered" evidence="1">
    <location>
        <begin position="91"/>
        <end position="127"/>
    </location>
</feature>
<keyword evidence="2" id="KW-1133">Transmembrane helix</keyword>
<sequence>MLPPYGAAVISVARAGQALLASSTRSPLPNTAFLVALSAFGEGYSETTSFWVQWVAALGGTLIGGLLLLFVSPLPLSSSSFAPPMSPSYLHIQSSPSPAAGWRRGRKGKSRHDVEGGGLSDTFPLLA</sequence>
<keyword evidence="2" id="KW-0812">Transmembrane</keyword>
<dbReference type="AlphaFoldDB" id="A0A7S3D8F2"/>
<accession>A0A7S3D8F2</accession>
<reference evidence="3" key="1">
    <citation type="submission" date="2021-01" db="EMBL/GenBank/DDBJ databases">
        <authorList>
            <person name="Corre E."/>
            <person name="Pelletier E."/>
            <person name="Niang G."/>
            <person name="Scheremetjew M."/>
            <person name="Finn R."/>
            <person name="Kale V."/>
            <person name="Holt S."/>
            <person name="Cochrane G."/>
            <person name="Meng A."/>
            <person name="Brown T."/>
            <person name="Cohen L."/>
        </authorList>
    </citation>
    <scope>NUCLEOTIDE SEQUENCE</scope>
    <source>
        <strain evidence="3">NIES-2562</strain>
    </source>
</reference>
<evidence type="ECO:0000313" key="3">
    <source>
        <dbReference type="EMBL" id="CAE0248343.1"/>
    </source>
</evidence>